<sequence length="174" mass="18440">MAFCGKCGTKFNDGVKFCPACGAPSASGPQQAAPQQAEPQQAAPQQIAPTYTPPVMPGAPGQADIKDAQDNKAMAVLAYIIFLIPLFAAKESKFARYHTNQGLVLFLGSLALSIIYGILSTVLIAISWRLGLIVSSLMWLFFLIPTILAIIGIINAVNGRMKPLPIIGGITILK</sequence>
<comment type="subcellular location">
    <subcellularLocation>
        <location evidence="1">Membrane</location>
        <topology evidence="1">Multi-pass membrane protein</topology>
    </subcellularLocation>
</comment>
<comment type="caution">
    <text evidence="7">The sequence shown here is derived from an EMBL/GenBank/DDBJ whole genome shotgun (WGS) entry which is preliminary data.</text>
</comment>
<keyword evidence="4 5" id="KW-0472">Membrane</keyword>
<dbReference type="Proteomes" id="UP001314681">
    <property type="component" value="Unassembled WGS sequence"/>
</dbReference>
<reference evidence="7 8" key="1">
    <citation type="submission" date="2021-06" db="EMBL/GenBank/DDBJ databases">
        <title>Description of novel taxa of the family Lachnospiraceae.</title>
        <authorList>
            <person name="Chaplin A.V."/>
            <person name="Sokolova S.R."/>
            <person name="Pikina A.P."/>
            <person name="Korzhanova M."/>
            <person name="Belova V."/>
            <person name="Korostin D."/>
            <person name="Efimov B.A."/>
        </authorList>
    </citation>
    <scope>NUCLEOTIDE SEQUENCE [LARGE SCALE GENOMIC DNA]</scope>
    <source>
        <strain evidence="7 8">ASD4241</strain>
    </source>
</reference>
<organism evidence="7 8">
    <name type="scientific">Diplocloster modestus</name>
    <dbReference type="NCBI Taxonomy" id="2850322"/>
    <lineage>
        <taxon>Bacteria</taxon>
        <taxon>Bacillati</taxon>
        <taxon>Bacillota</taxon>
        <taxon>Clostridia</taxon>
        <taxon>Lachnospirales</taxon>
        <taxon>Lachnospiraceae</taxon>
        <taxon>Diplocloster</taxon>
    </lineage>
</organism>
<evidence type="ECO:0000256" key="5">
    <source>
        <dbReference type="SAM" id="Phobius"/>
    </source>
</evidence>
<evidence type="ECO:0000256" key="1">
    <source>
        <dbReference type="ARBA" id="ARBA00004141"/>
    </source>
</evidence>
<keyword evidence="3 5" id="KW-1133">Transmembrane helix</keyword>
<gene>
    <name evidence="7" type="ORF">KTH90_20825</name>
</gene>
<dbReference type="Pfam" id="PF09685">
    <property type="entry name" value="MamF_MmsF"/>
    <property type="match status" value="1"/>
</dbReference>
<evidence type="ECO:0000256" key="3">
    <source>
        <dbReference type="ARBA" id="ARBA00022989"/>
    </source>
</evidence>
<keyword evidence="8" id="KW-1185">Reference proteome</keyword>
<evidence type="ECO:0000256" key="4">
    <source>
        <dbReference type="ARBA" id="ARBA00023136"/>
    </source>
</evidence>
<dbReference type="EMBL" id="JAHQCX010000019">
    <property type="protein sequence ID" value="MBU9728447.1"/>
    <property type="molecule type" value="Genomic_DNA"/>
</dbReference>
<protein>
    <recommendedName>
        <fullName evidence="6">Zinc-ribbon domain-containing protein</fullName>
    </recommendedName>
</protein>
<dbReference type="RefSeq" id="WP_158353548.1">
    <property type="nucleotide sequence ID" value="NZ_JAHQCX010000019.1"/>
</dbReference>
<evidence type="ECO:0000313" key="8">
    <source>
        <dbReference type="Proteomes" id="UP001314681"/>
    </source>
</evidence>
<dbReference type="InterPro" id="IPR019109">
    <property type="entry name" value="MamF_MmsF"/>
</dbReference>
<feature type="transmembrane region" description="Helical" evidence="5">
    <location>
        <begin position="132"/>
        <end position="157"/>
    </location>
</feature>
<keyword evidence="2 5" id="KW-0812">Transmembrane</keyword>
<dbReference type="InterPro" id="IPR026870">
    <property type="entry name" value="Zinc_ribbon_dom"/>
</dbReference>
<proteinExistence type="predicted"/>
<evidence type="ECO:0000259" key="6">
    <source>
        <dbReference type="Pfam" id="PF13240"/>
    </source>
</evidence>
<name>A0ABS6KD51_9FIRM</name>
<evidence type="ECO:0000313" key="7">
    <source>
        <dbReference type="EMBL" id="MBU9728447.1"/>
    </source>
</evidence>
<dbReference type="Pfam" id="PF13240">
    <property type="entry name" value="Zn_Ribbon_1"/>
    <property type="match status" value="1"/>
</dbReference>
<accession>A0ABS6KD51</accession>
<feature type="domain" description="Zinc-ribbon" evidence="6">
    <location>
        <begin position="3"/>
        <end position="24"/>
    </location>
</feature>
<feature type="transmembrane region" description="Helical" evidence="5">
    <location>
        <begin position="102"/>
        <end position="126"/>
    </location>
</feature>
<evidence type="ECO:0000256" key="2">
    <source>
        <dbReference type="ARBA" id="ARBA00022692"/>
    </source>
</evidence>
<feature type="transmembrane region" description="Helical" evidence="5">
    <location>
        <begin position="73"/>
        <end position="90"/>
    </location>
</feature>